<dbReference type="PROSITE" id="PS50891">
    <property type="entry name" value="LOB"/>
    <property type="match status" value="1"/>
</dbReference>
<dbReference type="AlphaFoldDB" id="A0ABD3HQR2"/>
<dbReference type="PANTHER" id="PTHR31301">
    <property type="entry name" value="LOB DOMAIN-CONTAINING PROTEIN 4-RELATED"/>
    <property type="match status" value="1"/>
</dbReference>
<reference evidence="3 4" key="1">
    <citation type="submission" date="2024-09" db="EMBL/GenBank/DDBJ databases">
        <title>Chromosome-scale assembly of Riccia sorocarpa.</title>
        <authorList>
            <person name="Paukszto L."/>
        </authorList>
    </citation>
    <scope>NUCLEOTIDE SEQUENCE [LARGE SCALE GENOMIC DNA]</scope>
    <source>
        <strain evidence="3">LP-2024</strain>
        <tissue evidence="3">Aerial parts of the thallus</tissue>
    </source>
</reference>
<dbReference type="InterPro" id="IPR004883">
    <property type="entry name" value="LOB"/>
</dbReference>
<evidence type="ECO:0000259" key="2">
    <source>
        <dbReference type="PROSITE" id="PS50891"/>
    </source>
</evidence>
<evidence type="ECO:0000313" key="4">
    <source>
        <dbReference type="Proteomes" id="UP001633002"/>
    </source>
</evidence>
<accession>A0ABD3HQR2</accession>
<dbReference type="EMBL" id="JBJQOH010000003">
    <property type="protein sequence ID" value="KAL3692471.1"/>
    <property type="molecule type" value="Genomic_DNA"/>
</dbReference>
<name>A0ABD3HQR2_9MARC</name>
<gene>
    <name evidence="3" type="ORF">R1sor_006122</name>
</gene>
<evidence type="ECO:0000313" key="3">
    <source>
        <dbReference type="EMBL" id="KAL3692471.1"/>
    </source>
</evidence>
<dbReference type="Proteomes" id="UP001633002">
    <property type="component" value="Unassembled WGS sequence"/>
</dbReference>
<protein>
    <recommendedName>
        <fullName evidence="2">LOB domain-containing protein</fullName>
    </recommendedName>
</protein>
<comment type="similarity">
    <text evidence="1">Belongs to the LOB domain-containing protein family.</text>
</comment>
<organism evidence="3 4">
    <name type="scientific">Riccia sorocarpa</name>
    <dbReference type="NCBI Taxonomy" id="122646"/>
    <lineage>
        <taxon>Eukaryota</taxon>
        <taxon>Viridiplantae</taxon>
        <taxon>Streptophyta</taxon>
        <taxon>Embryophyta</taxon>
        <taxon>Marchantiophyta</taxon>
        <taxon>Marchantiopsida</taxon>
        <taxon>Marchantiidae</taxon>
        <taxon>Marchantiales</taxon>
        <taxon>Ricciaceae</taxon>
        <taxon>Riccia</taxon>
    </lineage>
</organism>
<comment type="caution">
    <text evidence="3">The sequence shown here is derived from an EMBL/GenBank/DDBJ whole genome shotgun (WGS) entry which is preliminary data.</text>
</comment>
<keyword evidence="4" id="KW-1185">Reference proteome</keyword>
<proteinExistence type="inferred from homology"/>
<dbReference type="Pfam" id="PF03195">
    <property type="entry name" value="LOB"/>
    <property type="match status" value="1"/>
</dbReference>
<sequence>MGSPPNAACAACKFQRRKCAPECPLAPWFPPDQPKRFANVHKLFGVANVLKLFRENQDKLEDLVKSIVYEADARDRDPTNGAFGVLQLLKDREDELLRERMRLKRIYDAMLVEEAKLARQQAVYLPSNAAPYGSGNLGGMGGANPAPSYLGYSPHGSPYWDLQMGMSGLQTSYEKQQPQIGFEQFSSTPSLLTQDQGFYYGGGGAGTTPICISRRMLRWRHPLAMRLNPREWNYFMSVVDNFRLEL</sequence>
<feature type="domain" description="LOB" evidence="2">
    <location>
        <begin position="7"/>
        <end position="107"/>
    </location>
</feature>
<dbReference type="PANTHER" id="PTHR31301:SF21">
    <property type="entry name" value="LOB DOMAIN-CONTAINING PROTEIN 27-RELATED"/>
    <property type="match status" value="1"/>
</dbReference>
<evidence type="ECO:0000256" key="1">
    <source>
        <dbReference type="ARBA" id="ARBA00005474"/>
    </source>
</evidence>